<reference evidence="3" key="1">
    <citation type="journal article" date="2020" name="Plant Biotechnol. J.">
        <title>The pomegranate (Punica granatum L.) draft genome dissects genetic divergence between soft- and hard-seeded cultivars.</title>
        <authorList>
            <person name="Luo X."/>
            <person name="Li H."/>
            <person name="Wu Z."/>
            <person name="Yao W."/>
            <person name="Zhao P."/>
            <person name="Cao D."/>
            <person name="Yu H."/>
            <person name="Li K."/>
            <person name="Poudel K."/>
            <person name="Zhao D."/>
            <person name="Zhang F."/>
            <person name="Xia X."/>
            <person name="Chen L."/>
            <person name="Wang Q."/>
            <person name="Jing D."/>
            <person name="Cao S."/>
        </authorList>
    </citation>
    <scope>NUCLEOTIDE SEQUENCE [LARGE SCALE GENOMIC DNA]</scope>
    <source>
        <strain evidence="3">cv. Tunisia</strain>
    </source>
</reference>
<feature type="compositionally biased region" description="Low complexity" evidence="1">
    <location>
        <begin position="27"/>
        <end position="46"/>
    </location>
</feature>
<feature type="region of interest" description="Disordered" evidence="1">
    <location>
        <begin position="105"/>
        <end position="149"/>
    </location>
</feature>
<protein>
    <submittedName>
        <fullName evidence="4">Uncharacterized protein LOC116203884</fullName>
    </submittedName>
</protein>
<dbReference type="Proteomes" id="UP000515151">
    <property type="component" value="Chromosome 1"/>
</dbReference>
<accession>A0A6P8DJF5</accession>
<dbReference type="AlphaFoldDB" id="A0A6P8DJF5"/>
<evidence type="ECO:0000313" key="3">
    <source>
        <dbReference type="Proteomes" id="UP000515151"/>
    </source>
</evidence>
<organism evidence="3 4">
    <name type="scientific">Punica granatum</name>
    <name type="common">Pomegranate</name>
    <dbReference type="NCBI Taxonomy" id="22663"/>
    <lineage>
        <taxon>Eukaryota</taxon>
        <taxon>Viridiplantae</taxon>
        <taxon>Streptophyta</taxon>
        <taxon>Embryophyta</taxon>
        <taxon>Tracheophyta</taxon>
        <taxon>Spermatophyta</taxon>
        <taxon>Magnoliopsida</taxon>
        <taxon>eudicotyledons</taxon>
        <taxon>Gunneridae</taxon>
        <taxon>Pentapetalae</taxon>
        <taxon>rosids</taxon>
        <taxon>malvids</taxon>
        <taxon>Myrtales</taxon>
        <taxon>Lythraceae</taxon>
        <taxon>Punica</taxon>
    </lineage>
</organism>
<evidence type="ECO:0000256" key="1">
    <source>
        <dbReference type="SAM" id="MobiDB-lite"/>
    </source>
</evidence>
<feature type="signal peptide" evidence="2">
    <location>
        <begin position="1"/>
        <end position="23"/>
    </location>
</feature>
<feature type="chain" id="PRO_5028219943" evidence="2">
    <location>
        <begin position="24"/>
        <end position="149"/>
    </location>
</feature>
<evidence type="ECO:0000313" key="4">
    <source>
        <dbReference type="RefSeq" id="XP_031391708.1"/>
    </source>
</evidence>
<dbReference type="GeneID" id="116203884"/>
<keyword evidence="2" id="KW-0732">Signal</keyword>
<proteinExistence type="predicted"/>
<reference evidence="4" key="2">
    <citation type="submission" date="2025-08" db="UniProtKB">
        <authorList>
            <consortium name="RefSeq"/>
        </authorList>
    </citation>
    <scope>IDENTIFICATION</scope>
    <source>
        <tissue evidence="4">Leaf</tissue>
    </source>
</reference>
<dbReference type="RefSeq" id="XP_031391708.1">
    <property type="nucleotide sequence ID" value="XM_031535848.1"/>
</dbReference>
<feature type="region of interest" description="Disordered" evidence="1">
    <location>
        <begin position="27"/>
        <end position="59"/>
    </location>
</feature>
<keyword evidence="3" id="KW-1185">Reference proteome</keyword>
<sequence length="149" mass="16270">MGLKPTELLPLSSLLFFFPKTLTFPSPSWPSTPSSPGSRVAASRSSSSDRDDHSGSTPWFQSRSFLLCLLPVLRCHHGSRPCKMTGQLRQPQCCPFPTILHLSPSLPTLTSDNSYPRQEKKFGADPNDENASSASENAGYLSAERCEIG</sequence>
<evidence type="ECO:0000256" key="2">
    <source>
        <dbReference type="SAM" id="SignalP"/>
    </source>
</evidence>
<gene>
    <name evidence="4" type="primary">LOC116203884</name>
</gene>
<name>A0A6P8DJF5_PUNGR</name>